<dbReference type="Proteomes" id="UP000887575">
    <property type="component" value="Unassembled WGS sequence"/>
</dbReference>
<accession>A0AAF3JAS9</accession>
<evidence type="ECO:0000256" key="1">
    <source>
        <dbReference type="ARBA" id="ARBA00004141"/>
    </source>
</evidence>
<dbReference type="AlphaFoldDB" id="A0AAF3JAS9"/>
<proteinExistence type="inferred from homology"/>
<comment type="subcellular location">
    <subcellularLocation>
        <location evidence="1">Membrane</location>
        <topology evidence="1">Multi-pass membrane protein</topology>
    </subcellularLocation>
</comment>
<feature type="transmembrane region" description="Helical" evidence="6">
    <location>
        <begin position="37"/>
        <end position="61"/>
    </location>
</feature>
<evidence type="ECO:0000313" key="7">
    <source>
        <dbReference type="Proteomes" id="UP000887575"/>
    </source>
</evidence>
<organism evidence="7 8">
    <name type="scientific">Mesorhabditis belari</name>
    <dbReference type="NCBI Taxonomy" id="2138241"/>
    <lineage>
        <taxon>Eukaryota</taxon>
        <taxon>Metazoa</taxon>
        <taxon>Ecdysozoa</taxon>
        <taxon>Nematoda</taxon>
        <taxon>Chromadorea</taxon>
        <taxon>Rhabditida</taxon>
        <taxon>Rhabditina</taxon>
        <taxon>Rhabditomorpha</taxon>
        <taxon>Rhabditoidea</taxon>
        <taxon>Rhabditidae</taxon>
        <taxon>Mesorhabditinae</taxon>
        <taxon>Mesorhabditis</taxon>
    </lineage>
</organism>
<evidence type="ECO:0000313" key="8">
    <source>
        <dbReference type="WBParaSite" id="MBELARI_LOCUS7079"/>
    </source>
</evidence>
<keyword evidence="2 6" id="KW-0812">Transmembrane</keyword>
<dbReference type="GO" id="GO:0004984">
    <property type="term" value="F:olfactory receptor activity"/>
    <property type="evidence" value="ECO:0007669"/>
    <property type="project" value="TreeGrafter"/>
</dbReference>
<evidence type="ECO:0000256" key="4">
    <source>
        <dbReference type="ARBA" id="ARBA00023136"/>
    </source>
</evidence>
<sequence length="128" mass="15359">MRLFLPYTFLHAFTFLAYTFLFLAYRTYLNPPEPTYSAAGGFIFCQMYFTAISPWIIYWIIVISEENRMVRTKRLMQEEKQANDLYFNSYRSQWKCESRKSHSNNFFIAYFMKISEKVVFTSRVAPIG</sequence>
<comment type="similarity">
    <text evidence="5">Belongs to the nematode receptor-like protein sra family.</text>
</comment>
<reference evidence="8" key="1">
    <citation type="submission" date="2024-02" db="UniProtKB">
        <authorList>
            <consortium name="WormBaseParasite"/>
        </authorList>
    </citation>
    <scope>IDENTIFICATION</scope>
</reference>
<dbReference type="PANTHER" id="PTHR31357">
    <property type="entry name" value="SERPENTINE RECEPTOR CLASS ALPHA-10"/>
    <property type="match status" value="1"/>
</dbReference>
<dbReference type="GO" id="GO:0016020">
    <property type="term" value="C:membrane"/>
    <property type="evidence" value="ECO:0007669"/>
    <property type="project" value="UniProtKB-SubCell"/>
</dbReference>
<evidence type="ECO:0000256" key="3">
    <source>
        <dbReference type="ARBA" id="ARBA00022989"/>
    </source>
</evidence>
<evidence type="ECO:0000256" key="6">
    <source>
        <dbReference type="SAM" id="Phobius"/>
    </source>
</evidence>
<keyword evidence="4 6" id="KW-0472">Membrane</keyword>
<dbReference type="InterPro" id="IPR051080">
    <property type="entry name" value="Nematode_rcpt-like_serp_alpha"/>
</dbReference>
<feature type="transmembrane region" description="Helical" evidence="6">
    <location>
        <begin position="7"/>
        <end position="25"/>
    </location>
</feature>
<evidence type="ECO:0000256" key="5">
    <source>
        <dbReference type="ARBA" id="ARBA00037994"/>
    </source>
</evidence>
<keyword evidence="3 6" id="KW-1133">Transmembrane helix</keyword>
<dbReference type="PANTHER" id="PTHR31357:SF5">
    <property type="entry name" value="SERPENTINE RECEPTOR CLASS ALPHA-1-RELATED"/>
    <property type="match status" value="1"/>
</dbReference>
<protein>
    <submittedName>
        <fullName evidence="8">Uncharacterized protein</fullName>
    </submittedName>
</protein>
<keyword evidence="7" id="KW-1185">Reference proteome</keyword>
<dbReference type="WBParaSite" id="MBELARI_LOCUS7079">
    <property type="protein sequence ID" value="MBELARI_LOCUS7079"/>
    <property type="gene ID" value="MBELARI_LOCUS7079"/>
</dbReference>
<evidence type="ECO:0000256" key="2">
    <source>
        <dbReference type="ARBA" id="ARBA00022692"/>
    </source>
</evidence>
<name>A0AAF3JAS9_9BILA</name>